<keyword evidence="2" id="KW-1185">Reference proteome</keyword>
<name>A0A5N6UPW3_ASPTM</name>
<evidence type="ECO:0000313" key="2">
    <source>
        <dbReference type="Proteomes" id="UP000326950"/>
    </source>
</evidence>
<sequence length="80" mass="8978">MKPGNKKSFFLFLFCLRLSFSWLYRATGFFSVCSCRILIGVRVVGELHSSGVARRPSSKTFLNRVRVSLNPGLALVPLVQ</sequence>
<dbReference type="AlphaFoldDB" id="A0A5N6UPW3"/>
<dbReference type="EMBL" id="ML738654">
    <property type="protein sequence ID" value="KAE8160616.1"/>
    <property type="molecule type" value="Genomic_DNA"/>
</dbReference>
<evidence type="ECO:0000313" key="1">
    <source>
        <dbReference type="EMBL" id="KAE8160616.1"/>
    </source>
</evidence>
<accession>A0A5N6UPW3</accession>
<reference evidence="1 2" key="1">
    <citation type="submission" date="2019-04" db="EMBL/GenBank/DDBJ databases">
        <title>Friends and foes A comparative genomics study of 23 Aspergillus species from section Flavi.</title>
        <authorList>
            <consortium name="DOE Joint Genome Institute"/>
            <person name="Kjaerbolling I."/>
            <person name="Vesth T."/>
            <person name="Frisvad J.C."/>
            <person name="Nybo J.L."/>
            <person name="Theobald S."/>
            <person name="Kildgaard S."/>
            <person name="Isbrandt T."/>
            <person name="Kuo A."/>
            <person name="Sato A."/>
            <person name="Lyhne E.K."/>
            <person name="Kogle M.E."/>
            <person name="Wiebenga A."/>
            <person name="Kun R.S."/>
            <person name="Lubbers R.J."/>
            <person name="Makela M.R."/>
            <person name="Barry K."/>
            <person name="Chovatia M."/>
            <person name="Clum A."/>
            <person name="Daum C."/>
            <person name="Haridas S."/>
            <person name="He G."/>
            <person name="LaButti K."/>
            <person name="Lipzen A."/>
            <person name="Mondo S."/>
            <person name="Riley R."/>
            <person name="Salamov A."/>
            <person name="Simmons B.A."/>
            <person name="Magnuson J.K."/>
            <person name="Henrissat B."/>
            <person name="Mortensen U.H."/>
            <person name="Larsen T.O."/>
            <person name="Devries R.P."/>
            <person name="Grigoriev I.V."/>
            <person name="Machida M."/>
            <person name="Baker S.E."/>
            <person name="Andersen M.R."/>
        </authorList>
    </citation>
    <scope>NUCLEOTIDE SEQUENCE [LARGE SCALE GENOMIC DNA]</scope>
    <source>
        <strain evidence="1 2">CBS 117626</strain>
    </source>
</reference>
<organism evidence="1 2">
    <name type="scientific">Aspergillus tamarii</name>
    <dbReference type="NCBI Taxonomy" id="41984"/>
    <lineage>
        <taxon>Eukaryota</taxon>
        <taxon>Fungi</taxon>
        <taxon>Dikarya</taxon>
        <taxon>Ascomycota</taxon>
        <taxon>Pezizomycotina</taxon>
        <taxon>Eurotiomycetes</taxon>
        <taxon>Eurotiomycetidae</taxon>
        <taxon>Eurotiales</taxon>
        <taxon>Aspergillaceae</taxon>
        <taxon>Aspergillus</taxon>
        <taxon>Aspergillus subgen. Circumdati</taxon>
    </lineage>
</organism>
<proteinExistence type="predicted"/>
<gene>
    <name evidence="1" type="ORF">BDV40DRAFT_269913</name>
</gene>
<dbReference type="Proteomes" id="UP000326950">
    <property type="component" value="Unassembled WGS sequence"/>
</dbReference>
<protein>
    <submittedName>
        <fullName evidence="1">Uncharacterized protein</fullName>
    </submittedName>
</protein>